<dbReference type="InterPro" id="IPR041657">
    <property type="entry name" value="HTH_17"/>
</dbReference>
<dbReference type="Pfam" id="PF12728">
    <property type="entry name" value="HTH_17"/>
    <property type="match status" value="1"/>
</dbReference>
<gene>
    <name evidence="3" type="ORF">OEG84_13430</name>
</gene>
<protein>
    <submittedName>
        <fullName evidence="3">Helix-turn-helix domain-containing protein</fullName>
    </submittedName>
</protein>
<sequence>MARRRPNRRAIKLHYSYTSEEAARTLGVCKGTIRRMLKDGLPHLTDQRPYLILGADLRDFLTSRKKPKQRCELHQCFCFRCQEPKAAAGGMVDYMPRTALSGQISAICEDCGTIMHKAFSAAKLALLERRAEVSFPHGQPRLSDRGKPRGNDHFNKELQA</sequence>
<organism evidence="3 4">
    <name type="scientific">Hoeflea algicola</name>
    <dbReference type="NCBI Taxonomy" id="2983763"/>
    <lineage>
        <taxon>Bacteria</taxon>
        <taxon>Pseudomonadati</taxon>
        <taxon>Pseudomonadota</taxon>
        <taxon>Alphaproteobacteria</taxon>
        <taxon>Hyphomicrobiales</taxon>
        <taxon>Rhizobiaceae</taxon>
        <taxon>Hoeflea</taxon>
    </lineage>
</organism>
<evidence type="ECO:0000256" key="1">
    <source>
        <dbReference type="SAM" id="MobiDB-lite"/>
    </source>
</evidence>
<proteinExistence type="predicted"/>
<evidence type="ECO:0000313" key="4">
    <source>
        <dbReference type="Proteomes" id="UP001073227"/>
    </source>
</evidence>
<feature type="compositionally biased region" description="Basic and acidic residues" evidence="1">
    <location>
        <begin position="142"/>
        <end position="160"/>
    </location>
</feature>
<keyword evidence="4" id="KW-1185">Reference proteome</keyword>
<reference evidence="3" key="1">
    <citation type="submission" date="2022-10" db="EMBL/GenBank/DDBJ databases">
        <title>Hoeflea sp. G2-23, isolated from marine algae.</title>
        <authorList>
            <person name="Kristyanto S."/>
            <person name="Kim J.M."/>
            <person name="Jeon C.O."/>
        </authorList>
    </citation>
    <scope>NUCLEOTIDE SEQUENCE</scope>
    <source>
        <strain evidence="3">G2-23</strain>
    </source>
</reference>
<feature type="region of interest" description="Disordered" evidence="1">
    <location>
        <begin position="136"/>
        <end position="160"/>
    </location>
</feature>
<comment type="caution">
    <text evidence="3">The sequence shown here is derived from an EMBL/GenBank/DDBJ whole genome shotgun (WGS) entry which is preliminary data.</text>
</comment>
<dbReference type="RefSeq" id="WP_267654213.1">
    <property type="nucleotide sequence ID" value="NZ_JAOVZR010000001.1"/>
</dbReference>
<feature type="domain" description="Helix-turn-helix" evidence="2">
    <location>
        <begin position="17"/>
        <end position="64"/>
    </location>
</feature>
<accession>A0ABT3ZA59</accession>
<name>A0ABT3ZA59_9HYPH</name>
<evidence type="ECO:0000259" key="2">
    <source>
        <dbReference type="Pfam" id="PF12728"/>
    </source>
</evidence>
<evidence type="ECO:0000313" key="3">
    <source>
        <dbReference type="EMBL" id="MCY0148674.1"/>
    </source>
</evidence>
<dbReference type="EMBL" id="JAOVZR010000001">
    <property type="protein sequence ID" value="MCY0148674.1"/>
    <property type="molecule type" value="Genomic_DNA"/>
</dbReference>
<dbReference type="Proteomes" id="UP001073227">
    <property type="component" value="Unassembled WGS sequence"/>
</dbReference>